<evidence type="ECO:0008006" key="4">
    <source>
        <dbReference type="Google" id="ProtNLM"/>
    </source>
</evidence>
<feature type="compositionally biased region" description="Pro residues" evidence="1">
    <location>
        <begin position="90"/>
        <end position="102"/>
    </location>
</feature>
<dbReference type="EMBL" id="PGTK01000001">
    <property type="protein sequence ID" value="PJF32074.1"/>
    <property type="molecule type" value="Genomic_DNA"/>
</dbReference>
<organism evidence="2 3">
    <name type="scientific">Candidatus Thermofonsia Clade 1 bacterium</name>
    <dbReference type="NCBI Taxonomy" id="2364210"/>
    <lineage>
        <taxon>Bacteria</taxon>
        <taxon>Bacillati</taxon>
        <taxon>Chloroflexota</taxon>
        <taxon>Candidatus Thermofontia</taxon>
        <taxon>Candidatus Thermofonsia Clade 1</taxon>
    </lineage>
</organism>
<protein>
    <recommendedName>
        <fullName evidence="4">SH3b domain-containing protein</fullName>
    </recommendedName>
</protein>
<gene>
    <name evidence="2" type="ORF">CUN51_00145</name>
</gene>
<evidence type="ECO:0000313" key="2">
    <source>
        <dbReference type="EMBL" id="PJF32074.1"/>
    </source>
</evidence>
<comment type="caution">
    <text evidence="2">The sequence shown here is derived from an EMBL/GenBank/DDBJ whole genome shotgun (WGS) entry which is preliminary data.</text>
</comment>
<proteinExistence type="predicted"/>
<dbReference type="AlphaFoldDB" id="A0A2M8P3E1"/>
<evidence type="ECO:0000256" key="1">
    <source>
        <dbReference type="SAM" id="MobiDB-lite"/>
    </source>
</evidence>
<evidence type="ECO:0000313" key="3">
    <source>
        <dbReference type="Proteomes" id="UP000228921"/>
    </source>
</evidence>
<sequence length="197" mass="21716">MLVLFTVACSDAAMPTAMPITQTPAQRAERVVVATLTPLPTTAIVFVVTRTPTPTPTIPPALLTQAAAITYTAEAEYAATLTRRTRTRTPVPPTRTPVPPRAQPRLCPNSPPPRLVIGDIGYVVYGYGPSNLNKYPRRSGDRNVVVDILREGDTFRVVGGPQCGNRLTWWQVRYLKNNFLGWLAEGEGNTYWLDRAR</sequence>
<accession>A0A2M8P3E1</accession>
<name>A0A2M8P3E1_9CHLR</name>
<dbReference type="Proteomes" id="UP000228921">
    <property type="component" value="Unassembled WGS sequence"/>
</dbReference>
<reference evidence="2 3" key="1">
    <citation type="submission" date="2017-11" db="EMBL/GenBank/DDBJ databases">
        <title>Evolution of Phototrophy in the Chloroflexi Phylum Driven by Horizontal Gene Transfer.</title>
        <authorList>
            <person name="Ward L.M."/>
            <person name="Hemp J."/>
            <person name="Shih P.M."/>
            <person name="Mcglynn S.E."/>
            <person name="Fischer W."/>
        </authorList>
    </citation>
    <scope>NUCLEOTIDE SEQUENCE [LARGE SCALE GENOMIC DNA]</scope>
    <source>
        <strain evidence="2">CP2_2F</strain>
    </source>
</reference>
<feature type="region of interest" description="Disordered" evidence="1">
    <location>
        <begin position="86"/>
        <end position="110"/>
    </location>
</feature>